<dbReference type="EMBL" id="JAUZQE010000003">
    <property type="protein sequence ID" value="MDR4124690.1"/>
    <property type="molecule type" value="Genomic_DNA"/>
</dbReference>
<dbReference type="CDD" id="cd09117">
    <property type="entry name" value="PLDc_Bfil_DEXD_like"/>
    <property type="match status" value="1"/>
</dbReference>
<organism evidence="2 3">
    <name type="scientific">Yanghanlia caeni</name>
    <dbReference type="NCBI Taxonomy" id="3064283"/>
    <lineage>
        <taxon>Bacteria</taxon>
        <taxon>Pseudomonadati</taxon>
        <taxon>Pseudomonadota</taxon>
        <taxon>Betaproteobacteria</taxon>
        <taxon>Burkholderiales</taxon>
        <taxon>Alcaligenaceae</taxon>
        <taxon>Yanghanlia</taxon>
    </lineage>
</organism>
<evidence type="ECO:0000313" key="2">
    <source>
        <dbReference type="EMBL" id="MDR4124690.1"/>
    </source>
</evidence>
<dbReference type="SUPFAM" id="SSF56024">
    <property type="entry name" value="Phospholipase D/nuclease"/>
    <property type="match status" value="1"/>
</dbReference>
<keyword evidence="3" id="KW-1185">Reference proteome</keyword>
<evidence type="ECO:0000313" key="3">
    <source>
        <dbReference type="Proteomes" id="UP001232156"/>
    </source>
</evidence>
<comment type="caution">
    <text evidence="2">The sequence shown here is derived from an EMBL/GenBank/DDBJ whole genome shotgun (WGS) entry which is preliminary data.</text>
</comment>
<dbReference type="Gene3D" id="3.30.870.10">
    <property type="entry name" value="Endonuclease Chain A"/>
    <property type="match status" value="1"/>
</dbReference>
<reference evidence="2 3" key="1">
    <citation type="submission" date="2023-08" db="EMBL/GenBank/DDBJ databases">
        <title>Alcaligenaceae gen. nov., a novel taxon isolated from the sludge of Yixing Pesticide Factory.</title>
        <authorList>
            <person name="Ruan L."/>
        </authorList>
    </citation>
    <scope>NUCLEOTIDE SEQUENCE [LARGE SCALE GENOMIC DNA]</scope>
    <source>
        <strain evidence="2 3">LG-2</strain>
    </source>
</reference>
<sequence length="400" mass="43513">MNVSTLVQPAQQLGNEISELLAARDGFTRIALVSAFASLRTVLRLRDPLLQHAANGTRLSVTVGIDLGGTSREVLEELARWDVETFVFHNPNPRATFHPKAYLFETGNDASLYIGSNNLTEGGFFTNYELATHFAFDLPGDRAAYDAVIEPVSEFLFPQPGPTLRPLDAALIHTLVARGQLPSEADVRASTRRSAARRAPAGAPASPFAAVGVPLAPLLPANAQAADTASEPVATEQTGEATDVQAQPVTAAPYGILVWRKTLPSSDALRVRPGTKHVGGVRLTQARFENPPGQRIDQTTYFRQLFADYAWVPETGRYRGADQEHTFVPMRIVIRGMDYGVHNFEISHKPSGEAGQANYTTILRWGRTLTPIVRDADITGCVLSLYELDEPDVGFLIDIA</sequence>
<dbReference type="RefSeq" id="WP_347286295.1">
    <property type="nucleotide sequence ID" value="NZ_JAUZQE010000003.1"/>
</dbReference>
<protein>
    <submittedName>
        <fullName evidence="2">Phospholipase D family protein</fullName>
    </submittedName>
</protein>
<name>A0ABU1D2M9_9BURK</name>
<feature type="region of interest" description="Disordered" evidence="1">
    <location>
        <begin position="184"/>
        <end position="203"/>
    </location>
</feature>
<dbReference type="Proteomes" id="UP001232156">
    <property type="component" value="Unassembled WGS sequence"/>
</dbReference>
<gene>
    <name evidence="2" type="ORF">Q8947_01670</name>
</gene>
<evidence type="ECO:0000256" key="1">
    <source>
        <dbReference type="SAM" id="MobiDB-lite"/>
    </source>
</evidence>
<proteinExistence type="predicted"/>
<accession>A0ABU1D2M9</accession>